<feature type="region of interest" description="Disordered" evidence="7">
    <location>
        <begin position="322"/>
        <end position="349"/>
    </location>
</feature>
<dbReference type="InterPro" id="IPR017871">
    <property type="entry name" value="ABC_transporter-like_CS"/>
</dbReference>
<dbReference type="GO" id="GO:0016887">
    <property type="term" value="F:ATP hydrolysis activity"/>
    <property type="evidence" value="ECO:0007669"/>
    <property type="project" value="InterPro"/>
</dbReference>
<comment type="caution">
    <text evidence="11">The sequence shown here is derived from an EMBL/GenBank/DDBJ whole genome shotgun (WGS) entry which is preliminary data.</text>
</comment>
<keyword evidence="3" id="KW-0547">Nucleotide-binding</keyword>
<keyword evidence="5 8" id="KW-1133">Transmembrane helix</keyword>
<feature type="domain" description="ABC transmembrane type-1" evidence="10">
    <location>
        <begin position="28"/>
        <end position="304"/>
    </location>
</feature>
<sequence>MLEAERTASSPGFRRPALGPVPKGPVYLLGLLAALRAAGLVLVAEAVARGIAALADGDLTAETTRLIVILGIAGALLRTGSEWATSVVARRIATGVKRSIRGRLWRRIAAGDASGGGTAVLASDGLDDLDDYYVSSLPATIAAAVVPLLIGIRVLGADWLSAVIIVLTVPLIPFFMVLIGKHTQQRTDEALSALTRLADHLAELARGLPVLVGLGRVDEQAAALEQLQRRYRERTQETLRWAFLSALALELVATISVAIVAVFLGLRLLNGTMELEPALLALILAPEAYNALRQVGTAFHASQDGLSALERSQAILDRPATPSLLVDSPTRSSLLAPSTGSSSSARSTRIETPTIRITDLTVRYAGRDAPTLTGLTADLTGIVSIAGPSGAGKSTLLAALTGTLPADAEVSGRISGAVTDAVGWAPQAPRAFAPTPGAELALYGADPLPALEELGLAHVSDAAVPELSPGEQRRLAVARALARIDAASPAEPVRGAAAHRVEALLVLDEPTAHLDRASADLVRAAILRRADRAVIVLASHEPETTALATMTIPVGALTPAAALAPAAGASAAPAPAADPFEIRGPVLSGPAIANGSSSQPAPASAPHRGSRLRLRTLLRGHRARWAGAIAMAALAIGFGLALTAVSGWLIVRASIEQHIMVLLVAIVGVRAFGIFRSVGRYAERLLTHDVAFRVVDALRLRLWHAIAARGAGSRRLLEGGAPLDYLVTLADDLRDQLPRVLPPIAVGVLSIAGTGITTWFVAPQLLLTVVLTLVLATAAASALAIWSERGAAAARVAARSDIVRGTAALATAAPDLRGNGVAEAALARLDGAAERLATAERRAAWAAGLGTAVVTAAATALAFLVPVLAPELTAAGASVIALLSLALLEPLVDLVAGAHRVPSMRALLRQLGPVLRPAPQPEWGEAEPPSPVAELALQAVTVRYPHTARPAVAGVDARADASSWLVLDGPSGSGKSTLLSAIMGALPLERGAILAAGSPRDRAATPALGTLPPHPPADIRRVAPSTAPNEQHAVYLLGARAGAPLTELDERAWKSRVAWCPQDAYVFDSTVRGNLLLARSREDAPDEATLRDALARAGLAPLLDTLAKGLDTRVGAGGSALSGGERQRLAVARALLTRADLILLDEPTAHLDAPTASAMMADVRAATADRVVVLVSHRAADRHAADAVVTLD</sequence>
<evidence type="ECO:0000259" key="10">
    <source>
        <dbReference type="PROSITE" id="PS50929"/>
    </source>
</evidence>
<organism evidence="11 12">
    <name type="scientific">Agrococcus baldri</name>
    <dbReference type="NCBI Taxonomy" id="153730"/>
    <lineage>
        <taxon>Bacteria</taxon>
        <taxon>Bacillati</taxon>
        <taxon>Actinomycetota</taxon>
        <taxon>Actinomycetes</taxon>
        <taxon>Micrococcales</taxon>
        <taxon>Microbacteriaceae</taxon>
        <taxon>Agrococcus</taxon>
    </lineage>
</organism>
<evidence type="ECO:0000256" key="3">
    <source>
        <dbReference type="ARBA" id="ARBA00022741"/>
    </source>
</evidence>
<evidence type="ECO:0000256" key="8">
    <source>
        <dbReference type="SAM" id="Phobius"/>
    </source>
</evidence>
<keyword evidence="2 8" id="KW-0812">Transmembrane</keyword>
<evidence type="ECO:0000313" key="12">
    <source>
        <dbReference type="Proteomes" id="UP000198506"/>
    </source>
</evidence>
<feature type="transmembrane region" description="Helical" evidence="8">
    <location>
        <begin position="159"/>
        <end position="179"/>
    </location>
</feature>
<evidence type="ECO:0000256" key="5">
    <source>
        <dbReference type="ARBA" id="ARBA00022989"/>
    </source>
</evidence>
<dbReference type="PROSITE" id="PS50893">
    <property type="entry name" value="ABC_TRANSPORTER_2"/>
    <property type="match status" value="1"/>
</dbReference>
<feature type="domain" description="ABC transmembrane type-1" evidence="10">
    <location>
        <begin position="626"/>
        <end position="903"/>
    </location>
</feature>
<dbReference type="InterPro" id="IPR003439">
    <property type="entry name" value="ABC_transporter-like_ATP-bd"/>
</dbReference>
<dbReference type="GO" id="GO:0005524">
    <property type="term" value="F:ATP binding"/>
    <property type="evidence" value="ECO:0007669"/>
    <property type="project" value="UniProtKB-KW"/>
</dbReference>
<dbReference type="Pfam" id="PF00005">
    <property type="entry name" value="ABC_tran"/>
    <property type="match status" value="2"/>
</dbReference>
<dbReference type="InterPro" id="IPR003593">
    <property type="entry name" value="AAA+_ATPase"/>
</dbReference>
<evidence type="ECO:0000259" key="9">
    <source>
        <dbReference type="PROSITE" id="PS50893"/>
    </source>
</evidence>
<reference evidence="11 12" key="1">
    <citation type="submission" date="2016-10" db="EMBL/GenBank/DDBJ databases">
        <authorList>
            <person name="Varghese N."/>
            <person name="Submissions S."/>
        </authorList>
    </citation>
    <scope>NUCLEOTIDE SEQUENCE [LARGE SCALE GENOMIC DNA]</scope>
    <source>
        <strain evidence="11 12">IAM 15147</strain>
    </source>
</reference>
<dbReference type="EMBL" id="FOZN01000001">
    <property type="protein sequence ID" value="SFS00601.1"/>
    <property type="molecule type" value="Genomic_DNA"/>
</dbReference>
<dbReference type="PANTHER" id="PTHR24221">
    <property type="entry name" value="ATP-BINDING CASSETTE SUB-FAMILY B"/>
    <property type="match status" value="1"/>
</dbReference>
<keyword evidence="12" id="KW-1185">Reference proteome</keyword>
<evidence type="ECO:0000256" key="6">
    <source>
        <dbReference type="ARBA" id="ARBA00023136"/>
    </source>
</evidence>
<dbReference type="InterPro" id="IPR011527">
    <property type="entry name" value="ABC1_TM_dom"/>
</dbReference>
<feature type="transmembrane region" description="Helical" evidence="8">
    <location>
        <begin position="844"/>
        <end position="869"/>
    </location>
</feature>
<feature type="domain" description="ABC transporter" evidence="9">
    <location>
        <begin position="937"/>
        <end position="1192"/>
    </location>
</feature>
<feature type="transmembrane region" description="Helical" evidence="8">
    <location>
        <begin position="625"/>
        <end position="651"/>
    </location>
</feature>
<dbReference type="CDD" id="cd18584">
    <property type="entry name" value="ABC_6TM_AarD_CydD"/>
    <property type="match status" value="1"/>
</dbReference>
<dbReference type="InterPro" id="IPR036640">
    <property type="entry name" value="ABC1_TM_sf"/>
</dbReference>
<keyword evidence="4 11" id="KW-0067">ATP-binding</keyword>
<feature type="transmembrane region" description="Helical" evidence="8">
    <location>
        <begin position="766"/>
        <end position="786"/>
    </location>
</feature>
<dbReference type="PROSITE" id="PS50929">
    <property type="entry name" value="ABC_TM1F"/>
    <property type="match status" value="2"/>
</dbReference>
<dbReference type="InterPro" id="IPR027417">
    <property type="entry name" value="P-loop_NTPase"/>
</dbReference>
<evidence type="ECO:0000256" key="2">
    <source>
        <dbReference type="ARBA" id="ARBA00022692"/>
    </source>
</evidence>
<accession>A0AA94HKJ7</accession>
<feature type="compositionally biased region" description="Low complexity" evidence="7">
    <location>
        <begin position="331"/>
        <end position="347"/>
    </location>
</feature>
<dbReference type="Proteomes" id="UP000198506">
    <property type="component" value="Unassembled WGS sequence"/>
</dbReference>
<dbReference type="SMART" id="SM00382">
    <property type="entry name" value="AAA"/>
    <property type="match status" value="2"/>
</dbReference>
<evidence type="ECO:0000313" key="11">
    <source>
        <dbReference type="EMBL" id="SFS00601.1"/>
    </source>
</evidence>
<dbReference type="Gene3D" id="3.40.50.300">
    <property type="entry name" value="P-loop containing nucleotide triphosphate hydrolases"/>
    <property type="match status" value="2"/>
</dbReference>
<gene>
    <name evidence="11" type="ORF">SAMN04487783_0468</name>
</gene>
<feature type="transmembrane region" description="Helical" evidence="8">
    <location>
        <begin position="740"/>
        <end position="760"/>
    </location>
</feature>
<evidence type="ECO:0000256" key="4">
    <source>
        <dbReference type="ARBA" id="ARBA00022840"/>
    </source>
</evidence>
<dbReference type="SUPFAM" id="SSF90123">
    <property type="entry name" value="ABC transporter transmembrane region"/>
    <property type="match status" value="2"/>
</dbReference>
<dbReference type="SUPFAM" id="SSF52540">
    <property type="entry name" value="P-loop containing nucleoside triphosphate hydrolases"/>
    <property type="match status" value="2"/>
</dbReference>
<protein>
    <submittedName>
        <fullName evidence="11">ATP-binding cassette, subfamily C, CydCD</fullName>
    </submittedName>
</protein>
<dbReference type="GO" id="GO:0140359">
    <property type="term" value="F:ABC-type transporter activity"/>
    <property type="evidence" value="ECO:0007669"/>
    <property type="project" value="InterPro"/>
</dbReference>
<evidence type="ECO:0000256" key="1">
    <source>
        <dbReference type="ARBA" id="ARBA00004651"/>
    </source>
</evidence>
<feature type="transmembrane region" description="Helical" evidence="8">
    <location>
        <begin position="132"/>
        <end position="152"/>
    </location>
</feature>
<evidence type="ECO:0000256" key="7">
    <source>
        <dbReference type="SAM" id="MobiDB-lite"/>
    </source>
</evidence>
<dbReference type="RefSeq" id="WP_177220220.1">
    <property type="nucleotide sequence ID" value="NZ_FOZN01000001.1"/>
</dbReference>
<dbReference type="Gene3D" id="1.20.1560.10">
    <property type="entry name" value="ABC transporter type 1, transmembrane domain"/>
    <property type="match status" value="2"/>
</dbReference>
<dbReference type="AlphaFoldDB" id="A0AA94HKJ7"/>
<dbReference type="GO" id="GO:0005886">
    <property type="term" value="C:plasma membrane"/>
    <property type="evidence" value="ECO:0007669"/>
    <property type="project" value="UniProtKB-SubCell"/>
</dbReference>
<comment type="subcellular location">
    <subcellularLocation>
        <location evidence="1">Cell membrane</location>
        <topology evidence="1">Multi-pass membrane protein</topology>
    </subcellularLocation>
</comment>
<proteinExistence type="predicted"/>
<dbReference type="InterPro" id="IPR039421">
    <property type="entry name" value="Type_1_exporter"/>
</dbReference>
<name>A0AA94HKJ7_9MICO</name>
<dbReference type="PROSITE" id="PS00211">
    <property type="entry name" value="ABC_TRANSPORTER_1"/>
    <property type="match status" value="2"/>
</dbReference>
<dbReference type="PANTHER" id="PTHR24221:SF654">
    <property type="entry name" value="ATP-BINDING CASSETTE SUB-FAMILY B MEMBER 6"/>
    <property type="match status" value="1"/>
</dbReference>
<dbReference type="Pfam" id="PF00664">
    <property type="entry name" value="ABC_membrane"/>
    <property type="match status" value="1"/>
</dbReference>
<keyword evidence="6 8" id="KW-0472">Membrane</keyword>
<feature type="transmembrane region" description="Helical" evidence="8">
    <location>
        <begin position="241"/>
        <end position="266"/>
    </location>
</feature>